<feature type="domain" description="RNA polymerase sigma factor 70 region 4 type 2" evidence="3">
    <location>
        <begin position="109"/>
        <end position="161"/>
    </location>
</feature>
<dbReference type="InterPro" id="IPR013325">
    <property type="entry name" value="RNA_pol_sigma_r2"/>
</dbReference>
<dbReference type="GO" id="GO:0003677">
    <property type="term" value="F:DNA binding"/>
    <property type="evidence" value="ECO:0007669"/>
    <property type="project" value="InterPro"/>
</dbReference>
<sequence>MTQEEIHKTAGFEAARARLISIAYRMLGSRAEAEDVVQDAWLKWHAAASGELHTPLAWLTTVTTRLAIDRIRRLQSEQAARASELTQPWLDEQAPSAEDEALHASTVSEAVKLLFERLSADERAAFVLHEAFDCDYAQIAEVVGKTPAHCRQLAHRARRRLTDEHESGADRSRRDRGAQASRMEDAARLLEIIHRADGAGAMRLLTEREVPVAAADSVVSRRASVSAGSLAEDPMTCAGFTALELHALPRDCGAALALVQDCEVVGVLRLKLLRASSGYALVSVTLKMGGAEVEALNGRFGSHAIKQMLRRIAGAQSTTVRCAA</sequence>
<reference evidence="4 5" key="1">
    <citation type="submission" date="2018-01" db="EMBL/GenBank/DDBJ databases">
        <title>Whole genome analyses suggest that Burkholderia sensu lato contains two further novel genera in the rhizoxinica-symbiotica group Mycetohabitans gen. nov., and Trinickia gen. nov.: implications for the evolution of diazotrophy and nodulation in the Burkholderiaceae.</title>
        <authorList>
            <person name="Estrada-de los Santos P."/>
            <person name="Palmer M."/>
            <person name="Chavez-Ramirez B."/>
            <person name="Beukes C."/>
            <person name="Steenkamp E.T."/>
            <person name="Hirsch A.M."/>
            <person name="Manyaka P."/>
            <person name="Maluk M."/>
            <person name="Lafos M."/>
            <person name="Crook M."/>
            <person name="Gross E."/>
            <person name="Simon M.F."/>
            <person name="Bueno dos Reis Junior F."/>
            <person name="Poole P.S."/>
            <person name="Venter S.N."/>
            <person name="James E.K."/>
        </authorList>
    </citation>
    <scope>NUCLEOTIDE SEQUENCE [LARGE SCALE GENOMIC DNA]</scope>
    <source>
        <strain evidence="4 5">GP25-8</strain>
    </source>
</reference>
<evidence type="ECO:0000313" key="4">
    <source>
        <dbReference type="EMBL" id="PMS26484.1"/>
    </source>
</evidence>
<dbReference type="Pfam" id="PF08281">
    <property type="entry name" value="Sigma70_r4_2"/>
    <property type="match status" value="1"/>
</dbReference>
<keyword evidence="5" id="KW-1185">Reference proteome</keyword>
<dbReference type="InterPro" id="IPR013324">
    <property type="entry name" value="RNA_pol_sigma_r3/r4-like"/>
</dbReference>
<proteinExistence type="predicted"/>
<accession>A0A2N7WAR0</accession>
<dbReference type="SUPFAM" id="SSF88946">
    <property type="entry name" value="Sigma2 domain of RNA polymerase sigma factors"/>
    <property type="match status" value="1"/>
</dbReference>
<dbReference type="Gene3D" id="1.10.1740.10">
    <property type="match status" value="1"/>
</dbReference>
<feature type="compositionally biased region" description="Basic and acidic residues" evidence="1">
    <location>
        <begin position="160"/>
        <end position="182"/>
    </location>
</feature>
<dbReference type="Pfam" id="PF04542">
    <property type="entry name" value="Sigma70_r2"/>
    <property type="match status" value="1"/>
</dbReference>
<feature type="region of interest" description="Disordered" evidence="1">
    <location>
        <begin position="158"/>
        <end position="182"/>
    </location>
</feature>
<evidence type="ECO:0000259" key="3">
    <source>
        <dbReference type="Pfam" id="PF08281"/>
    </source>
</evidence>
<dbReference type="SUPFAM" id="SSF88659">
    <property type="entry name" value="Sigma3 and sigma4 domains of RNA polymerase sigma factors"/>
    <property type="match status" value="1"/>
</dbReference>
<comment type="caution">
    <text evidence="4">The sequence shown here is derived from an EMBL/GenBank/DDBJ whole genome shotgun (WGS) entry which is preliminary data.</text>
</comment>
<dbReference type="GO" id="GO:0006352">
    <property type="term" value="P:DNA-templated transcription initiation"/>
    <property type="evidence" value="ECO:0007669"/>
    <property type="project" value="InterPro"/>
</dbReference>
<organism evidence="4 5">
    <name type="scientific">Trinickia soli</name>
    <dbReference type="NCBI Taxonomy" id="380675"/>
    <lineage>
        <taxon>Bacteria</taxon>
        <taxon>Pseudomonadati</taxon>
        <taxon>Pseudomonadota</taxon>
        <taxon>Betaproteobacteria</taxon>
        <taxon>Burkholderiales</taxon>
        <taxon>Burkholderiaceae</taxon>
        <taxon>Trinickia</taxon>
    </lineage>
</organism>
<dbReference type="InterPro" id="IPR013249">
    <property type="entry name" value="RNA_pol_sigma70_r4_t2"/>
</dbReference>
<evidence type="ECO:0000256" key="1">
    <source>
        <dbReference type="SAM" id="MobiDB-lite"/>
    </source>
</evidence>
<dbReference type="PANTHER" id="PTHR30173:SF43">
    <property type="entry name" value="ECF RNA POLYMERASE SIGMA FACTOR SIGI-RELATED"/>
    <property type="match status" value="1"/>
</dbReference>
<evidence type="ECO:0000313" key="5">
    <source>
        <dbReference type="Proteomes" id="UP000235347"/>
    </source>
</evidence>
<dbReference type="PANTHER" id="PTHR30173">
    <property type="entry name" value="SIGMA 19 FACTOR"/>
    <property type="match status" value="1"/>
</dbReference>
<dbReference type="InterPro" id="IPR007627">
    <property type="entry name" value="RNA_pol_sigma70_r2"/>
</dbReference>
<dbReference type="RefSeq" id="WP_102608874.1">
    <property type="nucleotide sequence ID" value="NZ_CADIKD010000020.1"/>
</dbReference>
<protein>
    <submittedName>
        <fullName evidence="4">RNA polymerase subunit sigma-24</fullName>
    </submittedName>
</protein>
<dbReference type="EMBL" id="PNYB01000004">
    <property type="protein sequence ID" value="PMS26484.1"/>
    <property type="molecule type" value="Genomic_DNA"/>
</dbReference>
<dbReference type="Proteomes" id="UP000235347">
    <property type="component" value="Unassembled WGS sequence"/>
</dbReference>
<dbReference type="GO" id="GO:0016987">
    <property type="term" value="F:sigma factor activity"/>
    <property type="evidence" value="ECO:0007669"/>
    <property type="project" value="InterPro"/>
</dbReference>
<dbReference type="NCBIfam" id="TIGR02937">
    <property type="entry name" value="sigma70-ECF"/>
    <property type="match status" value="1"/>
</dbReference>
<name>A0A2N7WAR0_9BURK</name>
<gene>
    <name evidence="4" type="ORF">C0Z19_05885</name>
</gene>
<dbReference type="AlphaFoldDB" id="A0A2N7WAR0"/>
<feature type="domain" description="RNA polymerase sigma-70 region 2" evidence="2">
    <location>
        <begin position="13"/>
        <end position="75"/>
    </location>
</feature>
<dbReference type="Gene3D" id="1.10.10.10">
    <property type="entry name" value="Winged helix-like DNA-binding domain superfamily/Winged helix DNA-binding domain"/>
    <property type="match status" value="1"/>
</dbReference>
<evidence type="ECO:0000259" key="2">
    <source>
        <dbReference type="Pfam" id="PF04542"/>
    </source>
</evidence>
<dbReference type="InterPro" id="IPR052704">
    <property type="entry name" value="ECF_Sigma-70_Domain"/>
</dbReference>
<dbReference type="InterPro" id="IPR036388">
    <property type="entry name" value="WH-like_DNA-bd_sf"/>
</dbReference>
<dbReference type="InterPro" id="IPR014284">
    <property type="entry name" value="RNA_pol_sigma-70_dom"/>
</dbReference>